<keyword evidence="3" id="KW-0808">Transferase</keyword>
<dbReference type="Pfam" id="PF00535">
    <property type="entry name" value="Glycos_transf_2"/>
    <property type="match status" value="1"/>
</dbReference>
<dbReference type="CDD" id="cd03801">
    <property type="entry name" value="GT4_PimA-like"/>
    <property type="match status" value="1"/>
</dbReference>
<name>A0A545T998_9GAMM</name>
<dbReference type="PANTHER" id="PTHR43685">
    <property type="entry name" value="GLYCOSYLTRANSFERASE"/>
    <property type="match status" value="1"/>
</dbReference>
<dbReference type="SUPFAM" id="SSF53448">
    <property type="entry name" value="Nucleotide-diphospho-sugar transferases"/>
    <property type="match status" value="1"/>
</dbReference>
<dbReference type="PANTHER" id="PTHR43685:SF2">
    <property type="entry name" value="GLYCOSYLTRANSFERASE 2-LIKE DOMAIN-CONTAINING PROTEIN"/>
    <property type="match status" value="1"/>
</dbReference>
<accession>A0A545T998</accession>
<dbReference type="OrthoDB" id="9801954at2"/>
<sequence length="641" mass="73024">MKFSIVVPLYNKVKSVEKTILSILNQTHTDFELIVVDDGSTDGSDKVVELFEDRRLTLIRQPNQGVSAARNTGIRRAQYSHIAFIDADDCVAPDYLKHICRLIYAYPEAGAYCTRYRYVNAERTKRCKIHNMKNRLMLFDNYFAIAGKGDLPIIATGVCIPKYVLDRVGQFPVGQVQGEDQDLWARIGLNFSIAVHPAYDIDYCLDAENRVSVEKIPRHELPFSERLQALLYAHKVEKRLIKSVKRYIAGHLIHLAQLNLVNGRKSVAMSILKDPRTNYALLRKLKWRFKAIFCFEKVEVGFKDNRDNQRASVDNLLNDKKMGGILSVVKSLSESSLANDFQFTFNVVDPTSLNKAKTECDMLMVHYASSWKTLIPNLILRIKNWDKPLILQEHHYTKQFYQMVPSQARFRLMLKLNYSLFDNVVSVSHGQARWMKSLNLVKSANLTVIPQSRKLDDFLSIKPKKRSTMIRLVAYGRLSQEKGFDRVIKAFRLIESKRVVLDIAGDGPMKDELIQLASGDKRIKFVGRVNDVPALLSRCDAVIIPSRFEAFGLVCLEAKAAGKAVIVADVGGLSEQVSTNNNTLPSCGLKLDDCNPRVIAEVLNRVDLLPLEDWGRNGRMRVKEAWYNYQKQWSNLLSQFA</sequence>
<evidence type="ECO:0000313" key="4">
    <source>
        <dbReference type="Proteomes" id="UP000317839"/>
    </source>
</evidence>
<dbReference type="RefSeq" id="WP_142942495.1">
    <property type="nucleotide sequence ID" value="NZ_VIKR01000003.1"/>
</dbReference>
<dbReference type="GO" id="GO:0016757">
    <property type="term" value="F:glycosyltransferase activity"/>
    <property type="evidence" value="ECO:0007669"/>
    <property type="project" value="InterPro"/>
</dbReference>
<dbReference type="EMBL" id="VIKR01000003">
    <property type="protein sequence ID" value="TQV73787.1"/>
    <property type="molecule type" value="Genomic_DNA"/>
</dbReference>
<dbReference type="Proteomes" id="UP000317839">
    <property type="component" value="Unassembled WGS sequence"/>
</dbReference>
<dbReference type="Pfam" id="PF00534">
    <property type="entry name" value="Glycos_transf_1"/>
    <property type="match status" value="1"/>
</dbReference>
<keyword evidence="4" id="KW-1185">Reference proteome</keyword>
<dbReference type="InterPro" id="IPR001173">
    <property type="entry name" value="Glyco_trans_2-like"/>
</dbReference>
<dbReference type="SUPFAM" id="SSF53756">
    <property type="entry name" value="UDP-Glycosyltransferase/glycogen phosphorylase"/>
    <property type="match status" value="1"/>
</dbReference>
<dbReference type="CDD" id="cd00761">
    <property type="entry name" value="Glyco_tranf_GTA_type"/>
    <property type="match status" value="1"/>
</dbReference>
<organism evidence="3 4">
    <name type="scientific">Aliikangiella marina</name>
    <dbReference type="NCBI Taxonomy" id="1712262"/>
    <lineage>
        <taxon>Bacteria</taxon>
        <taxon>Pseudomonadati</taxon>
        <taxon>Pseudomonadota</taxon>
        <taxon>Gammaproteobacteria</taxon>
        <taxon>Oceanospirillales</taxon>
        <taxon>Pleioneaceae</taxon>
        <taxon>Aliikangiella</taxon>
    </lineage>
</organism>
<evidence type="ECO:0000259" key="1">
    <source>
        <dbReference type="Pfam" id="PF00534"/>
    </source>
</evidence>
<feature type="domain" description="Glycosyltransferase 2-like" evidence="2">
    <location>
        <begin position="4"/>
        <end position="130"/>
    </location>
</feature>
<dbReference type="Gene3D" id="3.40.50.2000">
    <property type="entry name" value="Glycogen Phosphorylase B"/>
    <property type="match status" value="2"/>
</dbReference>
<evidence type="ECO:0000313" key="3">
    <source>
        <dbReference type="EMBL" id="TQV73787.1"/>
    </source>
</evidence>
<dbReference type="InterPro" id="IPR001296">
    <property type="entry name" value="Glyco_trans_1"/>
</dbReference>
<dbReference type="InterPro" id="IPR050834">
    <property type="entry name" value="Glycosyltransf_2"/>
</dbReference>
<dbReference type="AlphaFoldDB" id="A0A545T998"/>
<dbReference type="Gene3D" id="3.90.550.10">
    <property type="entry name" value="Spore Coat Polysaccharide Biosynthesis Protein SpsA, Chain A"/>
    <property type="match status" value="1"/>
</dbReference>
<protein>
    <submittedName>
        <fullName evidence="3">Glycosyltransferase</fullName>
    </submittedName>
</protein>
<reference evidence="3 4" key="1">
    <citation type="submission" date="2019-06" db="EMBL/GenBank/DDBJ databases">
        <title>Draft genome of Aliikangiella marina GYP-15.</title>
        <authorList>
            <person name="Wang G."/>
        </authorList>
    </citation>
    <scope>NUCLEOTIDE SEQUENCE [LARGE SCALE GENOMIC DNA]</scope>
    <source>
        <strain evidence="3 4">GYP-15</strain>
    </source>
</reference>
<proteinExistence type="predicted"/>
<gene>
    <name evidence="3" type="ORF">FLL45_13030</name>
</gene>
<dbReference type="InterPro" id="IPR029044">
    <property type="entry name" value="Nucleotide-diphossugar_trans"/>
</dbReference>
<comment type="caution">
    <text evidence="3">The sequence shown here is derived from an EMBL/GenBank/DDBJ whole genome shotgun (WGS) entry which is preliminary data.</text>
</comment>
<feature type="domain" description="Glycosyl transferase family 1" evidence="1">
    <location>
        <begin position="462"/>
        <end position="607"/>
    </location>
</feature>
<evidence type="ECO:0000259" key="2">
    <source>
        <dbReference type="Pfam" id="PF00535"/>
    </source>
</evidence>